<gene>
    <name evidence="2" type="ORF">PECUL_23A049121</name>
</gene>
<protein>
    <submittedName>
        <fullName evidence="2">Uncharacterized protein</fullName>
    </submittedName>
</protein>
<accession>A0AAD1WKU1</accession>
<name>A0AAD1WKU1_PELCU</name>
<evidence type="ECO:0000313" key="3">
    <source>
        <dbReference type="Proteomes" id="UP001295444"/>
    </source>
</evidence>
<dbReference type="EMBL" id="OW240920">
    <property type="protein sequence ID" value="CAH2315543.1"/>
    <property type="molecule type" value="Genomic_DNA"/>
</dbReference>
<evidence type="ECO:0000256" key="1">
    <source>
        <dbReference type="SAM" id="MobiDB-lite"/>
    </source>
</evidence>
<organism evidence="2 3">
    <name type="scientific">Pelobates cultripes</name>
    <name type="common">Western spadefoot toad</name>
    <dbReference type="NCBI Taxonomy" id="61616"/>
    <lineage>
        <taxon>Eukaryota</taxon>
        <taxon>Metazoa</taxon>
        <taxon>Chordata</taxon>
        <taxon>Craniata</taxon>
        <taxon>Vertebrata</taxon>
        <taxon>Euteleostomi</taxon>
        <taxon>Amphibia</taxon>
        <taxon>Batrachia</taxon>
        <taxon>Anura</taxon>
        <taxon>Pelobatoidea</taxon>
        <taxon>Pelobatidae</taxon>
        <taxon>Pelobates</taxon>
    </lineage>
</organism>
<dbReference type="AlphaFoldDB" id="A0AAD1WKU1"/>
<proteinExistence type="predicted"/>
<feature type="region of interest" description="Disordered" evidence="1">
    <location>
        <begin position="1"/>
        <end position="25"/>
    </location>
</feature>
<sequence>HTHGITPSRELAEEPTNFHSNTAEPMAHKNRCDFRSVSMVSIMLTYNSPTHYVAVTIRINHTDLCQHSFNTPSGYNILT</sequence>
<keyword evidence="3" id="KW-1185">Reference proteome</keyword>
<reference evidence="2" key="1">
    <citation type="submission" date="2022-03" db="EMBL/GenBank/DDBJ databases">
        <authorList>
            <person name="Alioto T."/>
            <person name="Alioto T."/>
            <person name="Gomez Garrido J."/>
        </authorList>
    </citation>
    <scope>NUCLEOTIDE SEQUENCE</scope>
</reference>
<dbReference type="Proteomes" id="UP001295444">
    <property type="component" value="Chromosome 09"/>
</dbReference>
<feature type="non-terminal residue" evidence="2">
    <location>
        <position position="1"/>
    </location>
</feature>
<evidence type="ECO:0000313" key="2">
    <source>
        <dbReference type="EMBL" id="CAH2315543.1"/>
    </source>
</evidence>